<feature type="transmembrane region" description="Helical" evidence="2">
    <location>
        <begin position="60"/>
        <end position="83"/>
    </location>
</feature>
<evidence type="ECO:0000313" key="3">
    <source>
        <dbReference type="Proteomes" id="UP000095282"/>
    </source>
</evidence>
<dbReference type="WBParaSite" id="Csp11.Scaffold504.g2385.t1">
    <property type="protein sequence ID" value="Csp11.Scaffold504.g2385.t1"/>
    <property type="gene ID" value="Csp11.Scaffold504.g2385"/>
</dbReference>
<dbReference type="eggNOG" id="ENOG502TDRB">
    <property type="taxonomic scope" value="Eukaryota"/>
</dbReference>
<reference evidence="4" key="1">
    <citation type="submission" date="2016-11" db="UniProtKB">
        <authorList>
            <consortium name="WormBaseParasite"/>
        </authorList>
    </citation>
    <scope>IDENTIFICATION</scope>
</reference>
<name>A0A1I7T4Q9_9PELO</name>
<feature type="region of interest" description="Disordered" evidence="1">
    <location>
        <begin position="1"/>
        <end position="25"/>
    </location>
</feature>
<proteinExistence type="predicted"/>
<keyword evidence="2" id="KW-0472">Membrane</keyword>
<organism evidence="3 4">
    <name type="scientific">Caenorhabditis tropicalis</name>
    <dbReference type="NCBI Taxonomy" id="1561998"/>
    <lineage>
        <taxon>Eukaryota</taxon>
        <taxon>Metazoa</taxon>
        <taxon>Ecdysozoa</taxon>
        <taxon>Nematoda</taxon>
        <taxon>Chromadorea</taxon>
        <taxon>Rhabditida</taxon>
        <taxon>Rhabditina</taxon>
        <taxon>Rhabditomorpha</taxon>
        <taxon>Rhabditoidea</taxon>
        <taxon>Rhabditidae</taxon>
        <taxon>Peloderinae</taxon>
        <taxon>Caenorhabditis</taxon>
    </lineage>
</organism>
<sequence>MDSDWESSFEFVSETGATKRKAKQTIEEEPVVEMKTLGAELSKKALERERKRKRIDHEKIIFEFLAVLGFATGMMFLCLSDLVDVTFIKNPARMKAAKIEKAGMVGFDAEDTFKSRVMDFMAEVKMNGRANRAPKTMEDSALFYVLSEKQPIEVAFRREWIADPSFFEGVDRFVRGMEWENTFEEDLFVRGVPNFDFKFEIEEITLKTTLHDKHFNHKFLNLGRKEMIDKNHSVEYFISSRTLVRLERKHGIEVARTEYFLKLGDLHVYDKRGDLECTRVYYAPVIDDAMFKRVTKQ</sequence>
<evidence type="ECO:0000313" key="4">
    <source>
        <dbReference type="WBParaSite" id="Csp11.Scaffold504.g2385.t1"/>
    </source>
</evidence>
<accession>A0A1I7T4Q9</accession>
<evidence type="ECO:0000256" key="2">
    <source>
        <dbReference type="SAM" id="Phobius"/>
    </source>
</evidence>
<protein>
    <submittedName>
        <fullName evidence="4">Mitochondrial import inner membrane translocase subunit Tim21</fullName>
    </submittedName>
</protein>
<dbReference type="AlphaFoldDB" id="A0A1I7T4Q9"/>
<keyword evidence="2" id="KW-1133">Transmembrane helix</keyword>
<evidence type="ECO:0000256" key="1">
    <source>
        <dbReference type="SAM" id="MobiDB-lite"/>
    </source>
</evidence>
<keyword evidence="2" id="KW-0812">Transmembrane</keyword>
<dbReference type="Proteomes" id="UP000095282">
    <property type="component" value="Unplaced"/>
</dbReference>
<keyword evidence="3" id="KW-1185">Reference proteome</keyword>